<organism evidence="2 3">
    <name type="scientific">Hondaea fermentalgiana</name>
    <dbReference type="NCBI Taxonomy" id="2315210"/>
    <lineage>
        <taxon>Eukaryota</taxon>
        <taxon>Sar</taxon>
        <taxon>Stramenopiles</taxon>
        <taxon>Bigyra</taxon>
        <taxon>Labyrinthulomycetes</taxon>
        <taxon>Thraustochytrida</taxon>
        <taxon>Thraustochytriidae</taxon>
        <taxon>Hondaea</taxon>
    </lineage>
</organism>
<evidence type="ECO:0000313" key="2">
    <source>
        <dbReference type="EMBL" id="GBG34233.1"/>
    </source>
</evidence>
<comment type="caution">
    <text evidence="2">The sequence shown here is derived from an EMBL/GenBank/DDBJ whole genome shotgun (WGS) entry which is preliminary data.</text>
</comment>
<protein>
    <submittedName>
        <fullName evidence="2">Uncharacterized protein</fullName>
    </submittedName>
</protein>
<evidence type="ECO:0000256" key="1">
    <source>
        <dbReference type="SAM" id="SignalP"/>
    </source>
</evidence>
<evidence type="ECO:0000313" key="3">
    <source>
        <dbReference type="Proteomes" id="UP000241890"/>
    </source>
</evidence>
<gene>
    <name evidence="2" type="ORF">FCC1311_104572</name>
</gene>
<proteinExistence type="predicted"/>
<keyword evidence="3" id="KW-1185">Reference proteome</keyword>
<dbReference type="InParanoid" id="A0A2R5GZN3"/>
<dbReference type="Proteomes" id="UP000241890">
    <property type="component" value="Unassembled WGS sequence"/>
</dbReference>
<dbReference type="EMBL" id="BEYU01000185">
    <property type="protein sequence ID" value="GBG34233.1"/>
    <property type="molecule type" value="Genomic_DNA"/>
</dbReference>
<feature type="chain" id="PRO_5015316714" evidence="1">
    <location>
        <begin position="19"/>
        <end position="243"/>
    </location>
</feature>
<reference evidence="2 3" key="1">
    <citation type="submission" date="2017-12" db="EMBL/GenBank/DDBJ databases">
        <title>Sequencing, de novo assembly and annotation of complete genome of a new Thraustochytrid species, strain FCC1311.</title>
        <authorList>
            <person name="Sedici K."/>
            <person name="Godart F."/>
            <person name="Aiese Cigliano R."/>
            <person name="Sanseverino W."/>
            <person name="Barakat M."/>
            <person name="Ortet P."/>
            <person name="Marechal E."/>
            <person name="Cagnac O."/>
            <person name="Amato A."/>
        </authorList>
    </citation>
    <scope>NUCLEOTIDE SEQUENCE [LARGE SCALE GENOMIC DNA]</scope>
</reference>
<dbReference type="AlphaFoldDB" id="A0A2R5GZN3"/>
<accession>A0A2R5GZN3</accession>
<sequence>MMRYSLALLLLATATVSALGGSLRDTLQLTLEQTMQEKPRCEQKSDIVCYEILDAWWSDREALKVGDELNEMDSTCSQFTDYPDACNNARARTRDVIGTTLYDRIKDNEEELRTPCTMVGAKSKRCIGNPCNQYNLGTCTVQETQGQCFWYTKEMVKEVNKYYDEHPDIEPRKIPGHGCYRNPCNLPGEGTVFQCTYCKGPGDRCLKKRGMGCQMTKAATEAECAPINEPIIPKYSIYQRRDK</sequence>
<name>A0A2R5GZN3_9STRA</name>
<feature type="signal peptide" evidence="1">
    <location>
        <begin position="1"/>
        <end position="18"/>
    </location>
</feature>
<keyword evidence="1" id="KW-0732">Signal</keyword>